<dbReference type="EC" id="2.7.11.1" evidence="11"/>
<dbReference type="Pfam" id="PF01636">
    <property type="entry name" value="APH"/>
    <property type="match status" value="1"/>
</dbReference>
<dbReference type="InterPro" id="IPR011009">
    <property type="entry name" value="Kinase-like_dom_sf"/>
</dbReference>
<keyword evidence="1 11" id="KW-0963">Cytoplasm</keyword>
<evidence type="ECO:0000259" key="12">
    <source>
        <dbReference type="Pfam" id="PF01636"/>
    </source>
</evidence>
<feature type="binding site" evidence="11">
    <location>
        <position position="209"/>
    </location>
    <ligand>
        <name>Mg(2+)</name>
        <dbReference type="ChEBI" id="CHEBI:18420"/>
    </ligand>
</feature>
<feature type="site" description="ATP" evidence="11">
    <location>
        <position position="37"/>
    </location>
</feature>
<evidence type="ECO:0000256" key="1">
    <source>
        <dbReference type="ARBA" id="ARBA00022490"/>
    </source>
</evidence>
<comment type="subunit">
    <text evidence="11">Monomer.</text>
</comment>
<gene>
    <name evidence="11" type="primary">srkA</name>
    <name evidence="13" type="ORF">THSYN_10770</name>
</gene>
<comment type="subcellular location">
    <subcellularLocation>
        <location evidence="11">Cytoplasm</location>
    </subcellularLocation>
</comment>
<dbReference type="NCBIfam" id="NF008738">
    <property type="entry name" value="PRK11768.1"/>
    <property type="match status" value="1"/>
</dbReference>
<feature type="active site" evidence="11">
    <location>
        <position position="221"/>
    </location>
</feature>
<dbReference type="Gene3D" id="1.20.1270.170">
    <property type="match status" value="1"/>
</dbReference>
<dbReference type="AlphaFoldDB" id="A0A2K8U702"/>
<name>A0A2K8U702_9GAMM</name>
<keyword evidence="14" id="KW-1185">Reference proteome</keyword>
<dbReference type="HAMAP" id="MF_01497">
    <property type="entry name" value="SrkA_kinase"/>
    <property type="match status" value="1"/>
</dbReference>
<dbReference type="InterPro" id="IPR002575">
    <property type="entry name" value="Aminoglycoside_PTrfase"/>
</dbReference>
<comment type="catalytic activity">
    <reaction evidence="11">
        <text>L-seryl-[protein] + ATP = O-phospho-L-seryl-[protein] + ADP + H(+)</text>
        <dbReference type="Rhea" id="RHEA:17989"/>
        <dbReference type="Rhea" id="RHEA-COMP:9863"/>
        <dbReference type="Rhea" id="RHEA-COMP:11604"/>
        <dbReference type="ChEBI" id="CHEBI:15378"/>
        <dbReference type="ChEBI" id="CHEBI:29999"/>
        <dbReference type="ChEBI" id="CHEBI:30616"/>
        <dbReference type="ChEBI" id="CHEBI:83421"/>
        <dbReference type="ChEBI" id="CHEBI:456216"/>
        <dbReference type="EC" id="2.7.11.1"/>
    </reaction>
</comment>
<dbReference type="KEGG" id="tsy:THSYN_10770"/>
<dbReference type="GO" id="GO:0005737">
    <property type="term" value="C:cytoplasm"/>
    <property type="evidence" value="ECO:0007669"/>
    <property type="project" value="UniProtKB-SubCell"/>
</dbReference>
<evidence type="ECO:0000256" key="4">
    <source>
        <dbReference type="ARBA" id="ARBA00022679"/>
    </source>
</evidence>
<keyword evidence="8 11" id="KW-0067">ATP-binding</keyword>
<evidence type="ECO:0000256" key="11">
    <source>
        <dbReference type="HAMAP-Rule" id="MF_01497"/>
    </source>
</evidence>
<keyword evidence="10 11" id="KW-0346">Stress response</keyword>
<comment type="catalytic activity">
    <reaction evidence="11">
        <text>L-threonyl-[protein] + ATP = O-phospho-L-threonyl-[protein] + ADP + H(+)</text>
        <dbReference type="Rhea" id="RHEA:46608"/>
        <dbReference type="Rhea" id="RHEA-COMP:11060"/>
        <dbReference type="Rhea" id="RHEA-COMP:11605"/>
        <dbReference type="ChEBI" id="CHEBI:15378"/>
        <dbReference type="ChEBI" id="CHEBI:30013"/>
        <dbReference type="ChEBI" id="CHEBI:30616"/>
        <dbReference type="ChEBI" id="CHEBI:61977"/>
        <dbReference type="ChEBI" id="CHEBI:456216"/>
        <dbReference type="EC" id="2.7.11.1"/>
    </reaction>
</comment>
<evidence type="ECO:0000256" key="9">
    <source>
        <dbReference type="ARBA" id="ARBA00022842"/>
    </source>
</evidence>
<dbReference type="GO" id="GO:0005524">
    <property type="term" value="F:ATP binding"/>
    <property type="evidence" value="ECO:0007669"/>
    <property type="project" value="UniProtKB-UniRule"/>
</dbReference>
<dbReference type="EMBL" id="CP020370">
    <property type="protein sequence ID" value="AUB81388.1"/>
    <property type="molecule type" value="Genomic_DNA"/>
</dbReference>
<evidence type="ECO:0000256" key="8">
    <source>
        <dbReference type="ARBA" id="ARBA00022840"/>
    </source>
</evidence>
<dbReference type="GO" id="GO:0106310">
    <property type="term" value="F:protein serine kinase activity"/>
    <property type="evidence" value="ECO:0007669"/>
    <property type="project" value="RHEA"/>
</dbReference>
<comment type="function">
    <text evidence="11">A protein kinase that phosphorylates Ser and Thr residues. Probably acts to suppress the effects of stress linked to accumulation of reactive oxygen species. Probably involved in the extracytoplasmic stress response.</text>
</comment>
<dbReference type="RefSeq" id="WP_100919161.1">
    <property type="nucleotide sequence ID" value="NZ_CP020370.1"/>
</dbReference>
<dbReference type="PANTHER" id="PTHR39573">
    <property type="entry name" value="STRESS RESPONSE KINASE A"/>
    <property type="match status" value="1"/>
</dbReference>
<reference evidence="13 14" key="1">
    <citation type="submission" date="2017-03" db="EMBL/GenBank/DDBJ databases">
        <title>Complete genome sequence of Candidatus 'Thiodictyon syntrophicum' sp. nov. strain Cad16T, a photolithoautotroph purple sulfur bacterium isolated from an alpine meromictic lake.</title>
        <authorList>
            <person name="Luedin S.M."/>
            <person name="Pothier J.F."/>
            <person name="Danza F."/>
            <person name="Storelli N."/>
            <person name="Wittwer M."/>
            <person name="Tonolla M."/>
        </authorList>
    </citation>
    <scope>NUCLEOTIDE SEQUENCE [LARGE SCALE GENOMIC DNA]</scope>
    <source>
        <strain evidence="13 14">Cad16T</strain>
    </source>
</reference>
<feature type="domain" description="Aminoglycoside phosphotransferase" evidence="12">
    <location>
        <begin position="36"/>
        <end position="267"/>
    </location>
</feature>
<sequence length="329" mass="37101">MKTSSPTPYADLSPDRVLDAVDSIGLPTDGHLLALNSYENRVYQVGIDEAEPVIAKFYRPGRWDDAAILEEHAFSQELADAEIPAVPPYATLGRTLHEHRGHRFSLSPRHGGRTPELEDAAVLEWLGRLLGRIHAIGAVTPFQHRPTLDIEAFGTRPRDLLLAGGWVPKDLLPAYSSVVDQALEGVHACFERAGDYTAIRLHGDCHRGNLLWTDRGPHFVDFDDARMGPAVQDLWMLLSGERPDQTRQLADVLAGYEDFCDFDHRELHLIEALRTLRQIHYAAWLAGRWEDPAFPAAFPWFNTQHYWQDHILALREQIAAMEEGPLWSA</sequence>
<evidence type="ECO:0000256" key="7">
    <source>
        <dbReference type="ARBA" id="ARBA00022777"/>
    </source>
</evidence>
<feature type="active site" description="Proton acceptor" evidence="11">
    <location>
        <position position="204"/>
    </location>
</feature>
<evidence type="ECO:0000256" key="5">
    <source>
        <dbReference type="ARBA" id="ARBA00022723"/>
    </source>
</evidence>
<keyword evidence="5 11" id="KW-0479">Metal-binding</keyword>
<keyword evidence="2 11" id="KW-0723">Serine/threonine-protein kinase</keyword>
<evidence type="ECO:0000313" key="13">
    <source>
        <dbReference type="EMBL" id="AUB81388.1"/>
    </source>
</evidence>
<keyword evidence="7 11" id="KW-0418">Kinase</keyword>
<comment type="similarity">
    <text evidence="11">Belongs to the SrkA/RdoA protein kinase family.</text>
</comment>
<dbReference type="Proteomes" id="UP000232638">
    <property type="component" value="Chromosome"/>
</dbReference>
<keyword evidence="4 11" id="KW-0808">Transferase</keyword>
<keyword evidence="3 11" id="KW-0597">Phosphoprotein</keyword>
<evidence type="ECO:0000256" key="6">
    <source>
        <dbReference type="ARBA" id="ARBA00022741"/>
    </source>
</evidence>
<dbReference type="InterPro" id="IPR032882">
    <property type="entry name" value="SrkA/RdoA"/>
</dbReference>
<dbReference type="GO" id="GO:0004674">
    <property type="term" value="F:protein serine/threonine kinase activity"/>
    <property type="evidence" value="ECO:0007669"/>
    <property type="project" value="UniProtKB-UniRule"/>
</dbReference>
<protein>
    <recommendedName>
        <fullName evidence="11">Stress response kinase A</fullName>
        <ecNumber evidence="11">2.7.11.1</ecNumber>
    </recommendedName>
    <alternativeName>
        <fullName evidence="11">Serine/threonine-protein kinase SrkA</fullName>
    </alternativeName>
</protein>
<evidence type="ECO:0000256" key="2">
    <source>
        <dbReference type="ARBA" id="ARBA00022527"/>
    </source>
</evidence>
<dbReference type="GO" id="GO:0000287">
    <property type="term" value="F:magnesium ion binding"/>
    <property type="evidence" value="ECO:0007669"/>
    <property type="project" value="UniProtKB-UniRule"/>
</dbReference>
<proteinExistence type="inferred from homology"/>
<dbReference type="OrthoDB" id="5392197at2"/>
<feature type="binding site" evidence="11">
    <location>
        <position position="221"/>
    </location>
    <ligand>
        <name>Mg(2+)</name>
        <dbReference type="ChEBI" id="CHEBI:18420"/>
    </ligand>
</feature>
<dbReference type="Gene3D" id="1.10.510.10">
    <property type="entry name" value="Transferase(Phosphotransferase) domain 1"/>
    <property type="match status" value="1"/>
</dbReference>
<evidence type="ECO:0000256" key="10">
    <source>
        <dbReference type="ARBA" id="ARBA00023016"/>
    </source>
</evidence>
<evidence type="ECO:0000256" key="3">
    <source>
        <dbReference type="ARBA" id="ARBA00022553"/>
    </source>
</evidence>
<keyword evidence="9 11" id="KW-0460">Magnesium</keyword>
<evidence type="ECO:0000313" key="14">
    <source>
        <dbReference type="Proteomes" id="UP000232638"/>
    </source>
</evidence>
<comment type="cofactor">
    <cofactor evidence="11">
        <name>Mg(2+)</name>
        <dbReference type="ChEBI" id="CHEBI:18420"/>
    </cofactor>
</comment>
<dbReference type="PANTHER" id="PTHR39573:SF1">
    <property type="entry name" value="STRESS RESPONSE KINASE A"/>
    <property type="match status" value="1"/>
</dbReference>
<organism evidence="13 14">
    <name type="scientific">Candidatus Thiodictyon syntrophicum</name>
    <dbReference type="NCBI Taxonomy" id="1166950"/>
    <lineage>
        <taxon>Bacteria</taxon>
        <taxon>Pseudomonadati</taxon>
        <taxon>Pseudomonadota</taxon>
        <taxon>Gammaproteobacteria</taxon>
        <taxon>Chromatiales</taxon>
        <taxon>Chromatiaceae</taxon>
        <taxon>Thiodictyon</taxon>
    </lineage>
</organism>
<dbReference type="Gene3D" id="3.30.200.70">
    <property type="match status" value="1"/>
</dbReference>
<accession>A0A2K8U702</accession>
<keyword evidence="6 11" id="KW-0547">Nucleotide-binding</keyword>
<dbReference type="SUPFAM" id="SSF56112">
    <property type="entry name" value="Protein kinase-like (PK-like)"/>
    <property type="match status" value="1"/>
</dbReference>